<evidence type="ECO:0000313" key="2">
    <source>
        <dbReference type="EMBL" id="QKM62672.1"/>
    </source>
</evidence>
<evidence type="ECO:0000313" key="3">
    <source>
        <dbReference type="Proteomes" id="UP000500806"/>
    </source>
</evidence>
<dbReference type="EMBL" id="CP028941">
    <property type="protein sequence ID" value="QKM62672.1"/>
    <property type="molecule type" value="Genomic_DNA"/>
</dbReference>
<dbReference type="Gene3D" id="1.10.1660.10">
    <property type="match status" value="1"/>
</dbReference>
<accession>A0A6M9PS24</accession>
<protein>
    <recommendedName>
        <fullName evidence="1">HTH merR-type domain-containing protein</fullName>
    </recommendedName>
</protein>
<dbReference type="KEGG" id="pani:DCO16_06140"/>
<dbReference type="Proteomes" id="UP000500806">
    <property type="component" value="Chromosome"/>
</dbReference>
<name>A0A6M9PS24_9BURK</name>
<reference evidence="2 3" key="1">
    <citation type="submission" date="2018-04" db="EMBL/GenBank/DDBJ databases">
        <title>Polynucleobacter sp. LimPoW16 genome.</title>
        <authorList>
            <person name="Hahn M.W."/>
        </authorList>
    </citation>
    <scope>NUCLEOTIDE SEQUENCE [LARGE SCALE GENOMIC DNA]</scope>
    <source>
        <strain evidence="2 3">LimPoW16</strain>
    </source>
</reference>
<sequence length="277" mass="31612">MGFFINQYQGFSGNAVEMALLASQCAQNLQMPGDLDKINERLVRYYVAEGLVEKPKRIGRDAQYGYLHLLQLLGGRFLVDAGFPMQKVAPYLASLNEAQLEALVMNKTKPNMAELLVASFRNEPIERAHTKKEASLPQIPWSIPTPSIRTSNAMKDGLVDVLSADLNAFASRVQGSIEPPNTDHLNQLNDQLINLSESIKNGMQEMLERSMVTSEKERAVLRENFKRLELIVRDQQAQWQDLMERERHERREQFFELQDKLNQLIAMTAQNKGKEHD</sequence>
<evidence type="ECO:0000259" key="1">
    <source>
        <dbReference type="Pfam" id="PF13411"/>
    </source>
</evidence>
<dbReference type="GO" id="GO:0006355">
    <property type="term" value="P:regulation of DNA-templated transcription"/>
    <property type="evidence" value="ECO:0007669"/>
    <property type="project" value="InterPro"/>
</dbReference>
<dbReference type="InterPro" id="IPR000551">
    <property type="entry name" value="MerR-type_HTH_dom"/>
</dbReference>
<proteinExistence type="predicted"/>
<gene>
    <name evidence="2" type="ORF">DCO16_06140</name>
</gene>
<dbReference type="GO" id="GO:0003677">
    <property type="term" value="F:DNA binding"/>
    <property type="evidence" value="ECO:0007669"/>
    <property type="project" value="InterPro"/>
</dbReference>
<dbReference type="AlphaFoldDB" id="A0A6M9PS24"/>
<keyword evidence="3" id="KW-1185">Reference proteome</keyword>
<dbReference type="RefSeq" id="WP_173942833.1">
    <property type="nucleotide sequence ID" value="NZ_CBCSCD010000001.1"/>
</dbReference>
<feature type="domain" description="HTH merR-type" evidence="1">
    <location>
        <begin position="38"/>
        <end position="94"/>
    </location>
</feature>
<dbReference type="Pfam" id="PF13411">
    <property type="entry name" value="MerR_1"/>
    <property type="match status" value="1"/>
</dbReference>
<organism evidence="2 3">
    <name type="scientific">Polynucleobacter antarcticus</name>
    <dbReference type="NCBI Taxonomy" id="1743162"/>
    <lineage>
        <taxon>Bacteria</taxon>
        <taxon>Pseudomonadati</taxon>
        <taxon>Pseudomonadota</taxon>
        <taxon>Betaproteobacteria</taxon>
        <taxon>Burkholderiales</taxon>
        <taxon>Burkholderiaceae</taxon>
        <taxon>Polynucleobacter</taxon>
    </lineage>
</organism>